<comment type="caution">
    <text evidence="1">The sequence shown here is derived from an EMBL/GenBank/DDBJ whole genome shotgun (WGS) entry which is preliminary data.</text>
</comment>
<evidence type="ECO:0000313" key="2">
    <source>
        <dbReference type="Proteomes" id="UP001320706"/>
    </source>
</evidence>
<evidence type="ECO:0000313" key="1">
    <source>
        <dbReference type="EMBL" id="KAK8209075.1"/>
    </source>
</evidence>
<keyword evidence="2" id="KW-1185">Reference proteome</keyword>
<protein>
    <submittedName>
        <fullName evidence="1">Uncharacterized protein</fullName>
    </submittedName>
</protein>
<dbReference type="EMBL" id="JAMKPW020000017">
    <property type="protein sequence ID" value="KAK8209075.1"/>
    <property type="molecule type" value="Genomic_DNA"/>
</dbReference>
<sequence>MAPNAMSPGRLGSAVTISISFALPNTTFPTISSKRVERQLSGSVGPLTSHATKAAKKTCNVLSYGGVADGKTDIGPAITSAFTACKSGGVVIIPSGNYALGTWVTLSGGNAWALQLDGIITRTGTSGGNMIFIEHSTDFELFSSTSKGAVQGLGYEFHAKGDTSGPRILRMYEVSDFSVHDIALVDSPLFHFSMDTCSNGEVYNIAIRGGDMGGLDGIDIWSTNIWVHDVMVTNKDECVTVKSPASNIMIESVYCNWSGGCALGSLGADTDISSVVYKNVYTWSSNQMMMIKSNGGSGTVSDVTFENFIGHGNAYSLDIDQYWASMKAVDGDGVQLSDITFHNWTGTESYGLQRGPIKVICADGAPCHGITISDFSMWTEEGSAQWYSCESAYGDGFCLKSGSSYESYAASTTTVSAAPTGYAAPTMAADLKEAFGTTASIPIPAIPTSFFPGVGPFSRLAGSS</sequence>
<reference evidence="1" key="1">
    <citation type="submission" date="2024-02" db="EMBL/GenBank/DDBJ databases">
        <title>Metagenome Assembled Genome of Zalaria obscura JY119.</title>
        <authorList>
            <person name="Vighnesh L."/>
            <person name="Jagadeeshwari U."/>
            <person name="Venkata Ramana C."/>
            <person name="Sasikala C."/>
        </authorList>
    </citation>
    <scope>NUCLEOTIDE SEQUENCE</scope>
    <source>
        <strain evidence="1">JY119</strain>
    </source>
</reference>
<name>A0ACC3SE15_9PEZI</name>
<gene>
    <name evidence="1" type="ORF">M8818_003769</name>
</gene>
<proteinExistence type="predicted"/>
<organism evidence="1 2">
    <name type="scientific">Zalaria obscura</name>
    <dbReference type="NCBI Taxonomy" id="2024903"/>
    <lineage>
        <taxon>Eukaryota</taxon>
        <taxon>Fungi</taxon>
        <taxon>Dikarya</taxon>
        <taxon>Ascomycota</taxon>
        <taxon>Pezizomycotina</taxon>
        <taxon>Dothideomycetes</taxon>
        <taxon>Dothideomycetidae</taxon>
        <taxon>Dothideales</taxon>
        <taxon>Zalariaceae</taxon>
        <taxon>Zalaria</taxon>
    </lineage>
</organism>
<dbReference type="Proteomes" id="UP001320706">
    <property type="component" value="Unassembled WGS sequence"/>
</dbReference>
<accession>A0ACC3SE15</accession>